<reference evidence="5" key="1">
    <citation type="journal article" date="2021" name="Evol. Appl.">
        <title>The genome of the Pyrenean desman and the effects of bottlenecks and inbreeding on the genomic landscape of an endangered species.</title>
        <authorList>
            <person name="Escoda L."/>
            <person name="Castresana J."/>
        </authorList>
    </citation>
    <scope>NUCLEOTIDE SEQUENCE</scope>
    <source>
        <strain evidence="5">IBE-C5619</strain>
    </source>
</reference>
<evidence type="ECO:0000256" key="2">
    <source>
        <dbReference type="ARBA" id="ARBA00022840"/>
    </source>
</evidence>
<proteinExistence type="predicted"/>
<dbReference type="InterPro" id="IPR027417">
    <property type="entry name" value="P-loop_NTPase"/>
</dbReference>
<protein>
    <submittedName>
        <fullName evidence="5">IQ and AAA domain-containing protein 1-like</fullName>
    </submittedName>
</protein>
<dbReference type="PROSITE" id="PS50096">
    <property type="entry name" value="IQ"/>
    <property type="match status" value="1"/>
</dbReference>
<feature type="non-terminal residue" evidence="5">
    <location>
        <position position="1"/>
    </location>
</feature>
<organism evidence="5 6">
    <name type="scientific">Galemys pyrenaicus</name>
    <name type="common">Iberian desman</name>
    <name type="synonym">Pyrenean desman</name>
    <dbReference type="NCBI Taxonomy" id="202257"/>
    <lineage>
        <taxon>Eukaryota</taxon>
        <taxon>Metazoa</taxon>
        <taxon>Chordata</taxon>
        <taxon>Craniata</taxon>
        <taxon>Vertebrata</taxon>
        <taxon>Euteleostomi</taxon>
        <taxon>Mammalia</taxon>
        <taxon>Eutheria</taxon>
        <taxon>Laurasiatheria</taxon>
        <taxon>Eulipotyphla</taxon>
        <taxon>Talpidae</taxon>
        <taxon>Galemys</taxon>
    </lineage>
</organism>
<keyword evidence="1" id="KW-0547">Nucleotide-binding</keyword>
<accession>A0A8J6A6M0</accession>
<evidence type="ECO:0000256" key="3">
    <source>
        <dbReference type="SAM" id="MobiDB-lite"/>
    </source>
</evidence>
<dbReference type="FunFam" id="1.10.8.60:FF:000064">
    <property type="entry name" value="IQ motif containing with AAA domain 1"/>
    <property type="match status" value="1"/>
</dbReference>
<evidence type="ECO:0000313" key="5">
    <source>
        <dbReference type="EMBL" id="KAG8506149.1"/>
    </source>
</evidence>
<comment type="caution">
    <text evidence="5">The sequence shown here is derived from an EMBL/GenBank/DDBJ whole genome shotgun (WGS) entry which is preliminary data.</text>
</comment>
<dbReference type="AlphaFoldDB" id="A0A8J6A6M0"/>
<dbReference type="GO" id="GO:0005524">
    <property type="term" value="F:ATP binding"/>
    <property type="evidence" value="ECO:0007669"/>
    <property type="project" value="UniProtKB-KW"/>
</dbReference>
<dbReference type="Pfam" id="PF00004">
    <property type="entry name" value="AAA"/>
    <property type="match status" value="1"/>
</dbReference>
<feature type="compositionally biased region" description="Basic and acidic residues" evidence="3">
    <location>
        <begin position="773"/>
        <end position="782"/>
    </location>
</feature>
<dbReference type="SMART" id="SM00015">
    <property type="entry name" value="IQ"/>
    <property type="match status" value="2"/>
</dbReference>
<dbReference type="EMBL" id="JAGFMF010012182">
    <property type="protein sequence ID" value="KAG8506149.1"/>
    <property type="molecule type" value="Genomic_DNA"/>
</dbReference>
<evidence type="ECO:0000313" key="6">
    <source>
        <dbReference type="Proteomes" id="UP000700334"/>
    </source>
</evidence>
<dbReference type="Gene3D" id="3.40.50.300">
    <property type="entry name" value="P-loop containing nucleotide triphosphate hydrolases"/>
    <property type="match status" value="1"/>
</dbReference>
<evidence type="ECO:0000256" key="1">
    <source>
        <dbReference type="ARBA" id="ARBA00022741"/>
    </source>
</evidence>
<dbReference type="Gene3D" id="1.10.8.60">
    <property type="match status" value="1"/>
</dbReference>
<feature type="domain" description="ATPase AAA-type core" evidence="4">
    <location>
        <begin position="697"/>
        <end position="826"/>
    </location>
</feature>
<dbReference type="OrthoDB" id="3046016at2759"/>
<feature type="compositionally biased region" description="Basic residues" evidence="3">
    <location>
        <begin position="413"/>
        <end position="426"/>
    </location>
</feature>
<dbReference type="InterPro" id="IPR052267">
    <property type="entry name" value="N-DRC_Component"/>
</dbReference>
<dbReference type="Proteomes" id="UP000700334">
    <property type="component" value="Unassembled WGS sequence"/>
</dbReference>
<dbReference type="PANTHER" id="PTHR14690">
    <property type="entry name" value="IQ MOTIF CONTAINING WITH AAA DOMAIN 1"/>
    <property type="match status" value="1"/>
</dbReference>
<dbReference type="PANTHER" id="PTHR14690:SF6">
    <property type="entry name" value="IQ AND AAA DOMAIN-CONTAINING PROTEIN 1-LIKE"/>
    <property type="match status" value="1"/>
</dbReference>
<name>A0A8J6A6M0_GALPY</name>
<feature type="region of interest" description="Disordered" evidence="3">
    <location>
        <begin position="773"/>
        <end position="796"/>
    </location>
</feature>
<keyword evidence="6" id="KW-1185">Reference proteome</keyword>
<dbReference type="Pfam" id="PF00612">
    <property type="entry name" value="IQ"/>
    <property type="match status" value="1"/>
</dbReference>
<keyword evidence="2" id="KW-0067">ATP-binding</keyword>
<dbReference type="InterPro" id="IPR003959">
    <property type="entry name" value="ATPase_AAA_core"/>
</dbReference>
<dbReference type="InterPro" id="IPR000048">
    <property type="entry name" value="IQ_motif_EF-hand-BS"/>
</dbReference>
<evidence type="ECO:0000259" key="4">
    <source>
        <dbReference type="Pfam" id="PF00004"/>
    </source>
</evidence>
<feature type="compositionally biased region" description="Basic and acidic residues" evidence="3">
    <location>
        <begin position="389"/>
        <end position="412"/>
    </location>
</feature>
<sequence length="961" mass="109554">PLLRLTPAPSQPPTAPHFTELHFGALVSHLDSSAPPCPTAQRGGSECLTPCPSRAYQRLWDASHAALQELLGQEPPLLEAVPDRERQSFQYRLSLLYLHYLGLLRRFDTLYDQIVQPQKRRLLRRLLDGVAGRVLELKDELVRADLCETHCLDRVLQDLTLTPADLEVPIPKYFQLEQPKILRERGLMLAEILSRMEPVPSQESYPVLSRTEAIIILQKTERARQGRLRAAFMQEIRREEERDRRILEEGRYRFSQDSAAIIIQKRWKGYLQRKRTRHDRQAEMELIGMLPSTGQEHMDIMFKASFGEDVRRLRQLEKEQEFQTAVVKAYSSLKETEGPDMKERMKEQIRQWFIECHDLTGRFPDYPQESVGGSYMIFADKTPEQVRMELEGQVQEAKKKTQEKNTEKEKEKKGKKKQEKARRGVRRLPGTDPGGGMNLGAPRRAAGEADGGEGPRSRPVLFQEADTMLKVLPSRFVPVIHAGHEEYMNLWKNRFEDVHPSQNFDSEILRLEKRKEVEEEIRVQVDELMRQELKNLRLIDGHLEDEGDASCGRRATELGLSVTPAGGVGCSPQTAPPRPGRPCLFWCQETTASRLQGAGPCRPPRPSQSFTPAAPFSARSLESLFEELVTEGFLKKSEKVSLSDYLGDCLYLGTTLNLANKLPMPSLFDTRQNMALYGVLRLGSPDIHSMAPLIRSMLLVGPSGMGKKMLVKAVCTETGANLFDLSPSNLQDKYPGKAGVQMLVHMVFKVARLLQPSVIWIENAEKNFYKKVPKEEKEDRRSHCAPPAPAPEQMDPKRIKKDLSKALRQLAPGDRVMLIGTSRQPQLAEIKGLCRTYERILFMPRPDYASRYVLWKQMLEAQTMQVSRSVDISALAKVSDGYTPGHIHHAIQSVLTDRRLLLLAKQPLAAAEFLGQLVKQEPVYREEEEALKEWYFKTPLGKKRLKLSSDQETEDTKKKRK</sequence>
<feature type="region of interest" description="Disordered" evidence="3">
    <location>
        <begin position="389"/>
        <end position="456"/>
    </location>
</feature>
<gene>
    <name evidence="5" type="ORF">J0S82_020801</name>
</gene>
<dbReference type="GO" id="GO:0016887">
    <property type="term" value="F:ATP hydrolysis activity"/>
    <property type="evidence" value="ECO:0007669"/>
    <property type="project" value="InterPro"/>
</dbReference>
<dbReference type="SUPFAM" id="SSF52540">
    <property type="entry name" value="P-loop containing nucleoside triphosphate hydrolases"/>
    <property type="match status" value="1"/>
</dbReference>